<dbReference type="KEGG" id="png:PNIG_a1731"/>
<dbReference type="AlphaFoldDB" id="A0AAC9UHT6"/>
<reference evidence="1 2" key="1">
    <citation type="submission" date="2015-03" db="EMBL/GenBank/DDBJ databases">
        <authorList>
            <person name="Xie B.-B."/>
            <person name="Rong J.-C."/>
            <person name="Qin Q.-L."/>
            <person name="Zhang Y.-Z."/>
        </authorList>
    </citation>
    <scope>NUCLEOTIDE SEQUENCE [LARGE SCALE GENOMIC DNA]</scope>
    <source>
        <strain evidence="1 2">KMM 661</strain>
    </source>
</reference>
<proteinExistence type="predicted"/>
<evidence type="ECO:0000313" key="2">
    <source>
        <dbReference type="Proteomes" id="UP000198329"/>
    </source>
</evidence>
<gene>
    <name evidence="1" type="ORF">PNIG_a1731</name>
</gene>
<name>A0AAC9UHT6_9GAMM</name>
<protein>
    <submittedName>
        <fullName evidence="1">Uncharacterized protein</fullName>
    </submittedName>
</protein>
<organism evidence="1 2">
    <name type="scientific">Pseudoalteromonas nigrifaciens</name>
    <dbReference type="NCBI Taxonomy" id="28109"/>
    <lineage>
        <taxon>Bacteria</taxon>
        <taxon>Pseudomonadati</taxon>
        <taxon>Pseudomonadota</taxon>
        <taxon>Gammaproteobacteria</taxon>
        <taxon>Alteromonadales</taxon>
        <taxon>Pseudoalteromonadaceae</taxon>
        <taxon>Pseudoalteromonas</taxon>
    </lineage>
</organism>
<dbReference type="Proteomes" id="UP000198329">
    <property type="component" value="Chromosome I"/>
</dbReference>
<dbReference type="EMBL" id="CP011036">
    <property type="protein sequence ID" value="ASM53841.1"/>
    <property type="molecule type" value="Genomic_DNA"/>
</dbReference>
<sequence length="42" mass="4681">MRGALQKLPTIILLTLSVANKVIKSKMPATRLAFNFDYCANK</sequence>
<accession>A0AAC9UHT6</accession>
<keyword evidence="2" id="KW-1185">Reference proteome</keyword>
<evidence type="ECO:0000313" key="1">
    <source>
        <dbReference type="EMBL" id="ASM53841.1"/>
    </source>
</evidence>